<dbReference type="InterPro" id="IPR034154">
    <property type="entry name" value="TOPRIM_DnaG/twinkle"/>
</dbReference>
<dbReference type="GO" id="GO:0008270">
    <property type="term" value="F:zinc ion binding"/>
    <property type="evidence" value="ECO:0007669"/>
    <property type="project" value="InterPro"/>
</dbReference>
<accession>A0A1R4FJA1</accession>
<protein>
    <submittedName>
        <fullName evidence="2">Putative regulatory protein</fullName>
    </submittedName>
</protein>
<dbReference type="GO" id="GO:0006260">
    <property type="term" value="P:DNA replication"/>
    <property type="evidence" value="ECO:0007669"/>
    <property type="project" value="InterPro"/>
</dbReference>
<proteinExistence type="predicted"/>
<dbReference type="Proteomes" id="UP000195787">
    <property type="component" value="Unassembled WGS sequence"/>
</dbReference>
<evidence type="ECO:0000256" key="1">
    <source>
        <dbReference type="SAM" id="MobiDB-lite"/>
    </source>
</evidence>
<gene>
    <name evidence="2" type="ORF">CZ674_04835</name>
</gene>
<name>A0A1R4FJA1_9MICO</name>
<sequence length="1640" mass="179694">MIVDALAARGPVKKLREHDVMALCPVHDDRTPSLHVTYKPHEEKTLVHCQACKNTISAADVMDALGLTVDTMFDKPLERTDRTDWKTQRPAKTRTKKTPRAKLPERLVSKVEAEPEIPKNAWQEVTRYEYTDDSGTVVQQVIRLEAVIDGERRKRFVQSFVSPATGRPVRTKPKGFTPVLYNQPAVKSAIAAGQPVWIVEGEKDADSAEAAGLVATTNAQGAGSWPEHLTEVFAGADVRVVVDRDASGAKWALSIHDQLQALEPAAQVALLLPAVEDAKADLTDHLDAGMGADDLVPVTAEDLRAAIAVGAAEVAGAQLADAAAEAEAQLEQQHVEQANLWAGETQRLWEKVQAAQQEILQLQLSSAGQQTAAAAVALATTALKARNAAHVAVGLPAIEEHLEEPAAVPAKELIGSDGGFDGSGGDDFDGSWGDDDDVENTAPVYRVRKGETVRVTRSNDKTVYQTVIRGWAHVIEERTIDDGQDSELARPRDSYVIRWFRWKRDDRGRPIVNSHGNHELEQSTMTIDAEMVQKKTWTQSLPWSGMLVSSKPSAIAQAWDAIFNARPVSSDTAKTVYVAPGWREHDLGRFFVHRSGAIGPNGRLDVPVRFTPSGPFSVYDLPDPVDDAKVLRQAWLAGTVPLQQHLPAKVLAPLLGTVWHSPFGKSALATHLMGARAAAKTGTAGLVCQYFAPLAHFHGRRKAMLSGSDSGSTFHGLMQVSSMFGNVPAIIDDFAPDGVPEKIRKKLGDFARAFEAGEAGGRLRMKREGGFSQNENGSIEFSPITTGELSADGSNLSRLLVIPLNPGDIDNIGDLYPKLETKQARDARAQLGANLIMYLARHWDALQEEADPENPAQQAMRTEWLQRLELLNTDSGAIGRYMNDAVKRHFGIRLMLRMLVGAGAISRDEATKFEAWFIEGLTEAYGQQESTGGDPAANFLQYLREALLNGRAYISDRDGQAPEFAQGALGWRLRGTFEGHDNWEQQARTRIGVIEGERLYLFPTTAFDVASEAANRAGETLSETTTSVGSSLVAHGWTERDGGKSTSRRRIGGVQQRVWDLHIDVLIGDEPGQPKDTGTIEPTPTPPTPPAAPVDEDPFTTPDSPDTDTPAQLEFEERIQRAPDVDEQPAARTNTAAAPAPAATVAGASQAPAEPPARPRRDHEYRAAVAVLDTRGLWLPNGTCVDVPAMEHFGTIAKLAQDLNLGARSGSWKSETPTIFITDDAALRLNIPVDQLPKLARKQDEFLKAETENHWTLKNALRDGWEFRTDEPWIHATTRIWAKGAKHYGVKLALIALRRDDTDGIFADNPSPATVAARFQKLADRNVPFAVSAKTTGFQLMEATVHVKDRDLRESFMTATTDPVLPATVPALEDDFNWTRKPTDDETRHELVHAYDRNGSYLAGVSGTYFGLGEPTHFASGHEFVKNKQGYYRVQLPQREDLDPRMPSPFGHHNDERLGRDAWVSAPTLEIANEIGLDLIVHEAYIWETSHRSLDSWAKYIDTARTELDTPDVDDQAARSIIKSIYVRAIGSIGSVDYHSGRRGFAPERRHAIQARARANMIRRIVKIGNATNTWPIAVHKDTLLYTSNNSDALAAWPGTIDDLGKGLGKYKHEGVAPMAEQLPYFHGGTYDGKFGIEKD</sequence>
<organism evidence="2 3">
    <name type="scientific">Agrococcus casei LMG 22410</name>
    <dbReference type="NCBI Taxonomy" id="1255656"/>
    <lineage>
        <taxon>Bacteria</taxon>
        <taxon>Bacillati</taxon>
        <taxon>Actinomycetota</taxon>
        <taxon>Actinomycetes</taxon>
        <taxon>Micrococcales</taxon>
        <taxon>Microbacteriaceae</taxon>
        <taxon>Agrococcus</taxon>
    </lineage>
</organism>
<keyword evidence="3" id="KW-1185">Reference proteome</keyword>
<dbReference type="GO" id="GO:0003677">
    <property type="term" value="F:DNA binding"/>
    <property type="evidence" value="ECO:0007669"/>
    <property type="project" value="InterPro"/>
</dbReference>
<feature type="compositionally biased region" description="Acidic residues" evidence="1">
    <location>
        <begin position="424"/>
        <end position="439"/>
    </location>
</feature>
<feature type="region of interest" description="Disordered" evidence="1">
    <location>
        <begin position="1067"/>
        <end position="1110"/>
    </location>
</feature>
<feature type="region of interest" description="Disordered" evidence="1">
    <location>
        <begin position="1122"/>
        <end position="1162"/>
    </location>
</feature>
<feature type="compositionally biased region" description="Low complexity" evidence="1">
    <location>
        <begin position="1099"/>
        <end position="1110"/>
    </location>
</feature>
<evidence type="ECO:0000313" key="3">
    <source>
        <dbReference type="Proteomes" id="UP000195787"/>
    </source>
</evidence>
<feature type="compositionally biased region" description="Low complexity" evidence="1">
    <location>
        <begin position="1130"/>
        <end position="1152"/>
    </location>
</feature>
<dbReference type="InterPro" id="IPR036977">
    <property type="entry name" value="DNA_primase_Znf_CHC2"/>
</dbReference>
<dbReference type="Gene3D" id="3.40.1360.10">
    <property type="match status" value="1"/>
</dbReference>
<feature type="region of interest" description="Disordered" evidence="1">
    <location>
        <begin position="419"/>
        <end position="439"/>
    </location>
</feature>
<evidence type="ECO:0000313" key="2">
    <source>
        <dbReference type="EMBL" id="SJM56025.1"/>
    </source>
</evidence>
<reference evidence="2 3" key="1">
    <citation type="submission" date="2017-02" db="EMBL/GenBank/DDBJ databases">
        <authorList>
            <person name="Peterson S.W."/>
        </authorList>
    </citation>
    <scope>NUCLEOTIDE SEQUENCE [LARGE SCALE GENOMIC DNA]</scope>
    <source>
        <strain evidence="2 3">LMG 22410</strain>
    </source>
</reference>
<dbReference type="Gene3D" id="3.90.580.10">
    <property type="entry name" value="Zinc finger, CHC2-type domain"/>
    <property type="match status" value="1"/>
</dbReference>
<feature type="compositionally biased region" description="Pro residues" evidence="1">
    <location>
        <begin position="1083"/>
        <end position="1092"/>
    </location>
</feature>
<dbReference type="CDD" id="cd01029">
    <property type="entry name" value="TOPRIM_primases"/>
    <property type="match status" value="1"/>
</dbReference>
<dbReference type="SUPFAM" id="SSF57783">
    <property type="entry name" value="Zinc beta-ribbon"/>
    <property type="match status" value="1"/>
</dbReference>
<dbReference type="EMBL" id="FUHU01000025">
    <property type="protein sequence ID" value="SJM56025.1"/>
    <property type="molecule type" value="Genomic_DNA"/>
</dbReference>